<comment type="caution">
    <text evidence="1">The sequence shown here is derived from an EMBL/GenBank/DDBJ whole genome shotgun (WGS) entry which is preliminary data.</text>
</comment>
<sequence length="172" mass="19935">MYKYLLNKNLKYGKCRIISTYDFPYKLNKSNNNEENGEQKDWYVTCGDKDPSGFRLRWDRYIPEIQLPWSERPDTIEEVGSSYTVQGFDLNYAAVILGPCVGYDPITESITIDPKLYEDSAGFKKCGNITQPDKVKERIILNSINVSLTRGVSGLSIYAYDWKLRKKLMEMQ</sequence>
<evidence type="ECO:0000313" key="1">
    <source>
        <dbReference type="EMBL" id="GME92720.1"/>
    </source>
</evidence>
<proteinExistence type="predicted"/>
<reference evidence="1" key="1">
    <citation type="submission" date="2023-04" db="EMBL/GenBank/DDBJ databases">
        <title>Candida boidinii NBRC 1967.</title>
        <authorList>
            <person name="Ichikawa N."/>
            <person name="Sato H."/>
            <person name="Tonouchi N."/>
        </authorList>
    </citation>
    <scope>NUCLEOTIDE SEQUENCE</scope>
    <source>
        <strain evidence="1">NBRC 1967</strain>
    </source>
</reference>
<name>A0ACB5TPJ1_CANBO</name>
<keyword evidence="2" id="KW-1185">Reference proteome</keyword>
<evidence type="ECO:0000313" key="2">
    <source>
        <dbReference type="Proteomes" id="UP001165101"/>
    </source>
</evidence>
<gene>
    <name evidence="1" type="ORF">Cboi01_000285700</name>
</gene>
<protein>
    <submittedName>
        <fullName evidence="1">Unnamed protein product</fullName>
    </submittedName>
</protein>
<accession>A0ACB5TPJ1</accession>
<organism evidence="1 2">
    <name type="scientific">Candida boidinii</name>
    <name type="common">Yeast</name>
    <dbReference type="NCBI Taxonomy" id="5477"/>
    <lineage>
        <taxon>Eukaryota</taxon>
        <taxon>Fungi</taxon>
        <taxon>Dikarya</taxon>
        <taxon>Ascomycota</taxon>
        <taxon>Saccharomycotina</taxon>
        <taxon>Pichiomycetes</taxon>
        <taxon>Pichiales</taxon>
        <taxon>Pichiaceae</taxon>
        <taxon>Ogataea</taxon>
        <taxon>Ogataea/Candida clade</taxon>
    </lineage>
</organism>
<dbReference type="Proteomes" id="UP001165101">
    <property type="component" value="Unassembled WGS sequence"/>
</dbReference>
<dbReference type="EMBL" id="BSXV01001403">
    <property type="protein sequence ID" value="GME92720.1"/>
    <property type="molecule type" value="Genomic_DNA"/>
</dbReference>